<evidence type="ECO:0000256" key="4">
    <source>
        <dbReference type="ARBA" id="ARBA00023125"/>
    </source>
</evidence>
<evidence type="ECO:0000259" key="7">
    <source>
        <dbReference type="PROSITE" id="PS51032"/>
    </source>
</evidence>
<organism evidence="8 9">
    <name type="scientific">Artemisia annua</name>
    <name type="common">Sweet wormwood</name>
    <dbReference type="NCBI Taxonomy" id="35608"/>
    <lineage>
        <taxon>Eukaryota</taxon>
        <taxon>Viridiplantae</taxon>
        <taxon>Streptophyta</taxon>
        <taxon>Embryophyta</taxon>
        <taxon>Tracheophyta</taxon>
        <taxon>Spermatophyta</taxon>
        <taxon>Magnoliopsida</taxon>
        <taxon>eudicotyledons</taxon>
        <taxon>Gunneridae</taxon>
        <taxon>Pentapetalae</taxon>
        <taxon>asterids</taxon>
        <taxon>campanulids</taxon>
        <taxon>Asterales</taxon>
        <taxon>Asteraceae</taxon>
        <taxon>Asteroideae</taxon>
        <taxon>Anthemideae</taxon>
        <taxon>Artemisiinae</taxon>
        <taxon>Artemisia</taxon>
    </lineage>
</organism>
<sequence>MFHLDSFFNKGPINYSNIQLLYISIQLFHCLKYTPTNMGLQHGNKKNRKPADEDRQVDWKRYRGVRRRPWGRFAAEVRDPEKKRKRIWLGTYDTPEQAALAYDKAAFKLLGSRAKVNFPLLIGLDDSSVIMAALSSSKTHVEAPIATRRREETSETTCYTTARLSNDDVTMEDGSSQDSMQHFQSDIWFHYNNVLASSSVPVLESPRTATVTTKTATKNCDDATIEHDMNLDFQMCRMKPEESYSGSMLQQSSTSVEDPAEEVGTDLDLLWNYDATIPDDFSFLEFFRK</sequence>
<comment type="caution">
    <text evidence="8">The sequence shown here is derived from an EMBL/GenBank/DDBJ whole genome shotgun (WGS) entry which is preliminary data.</text>
</comment>
<feature type="domain" description="AP2/ERF" evidence="7">
    <location>
        <begin position="61"/>
        <end position="119"/>
    </location>
</feature>
<dbReference type="Proteomes" id="UP000245207">
    <property type="component" value="Unassembled WGS sequence"/>
</dbReference>
<dbReference type="OrthoDB" id="1737547at2759"/>
<dbReference type="GO" id="GO:0009873">
    <property type="term" value="P:ethylene-activated signaling pathway"/>
    <property type="evidence" value="ECO:0007669"/>
    <property type="project" value="InterPro"/>
</dbReference>
<keyword evidence="2" id="KW-0611">Plant defense</keyword>
<dbReference type="InterPro" id="IPR044808">
    <property type="entry name" value="ERF_plant"/>
</dbReference>
<keyword evidence="9" id="KW-1185">Reference proteome</keyword>
<dbReference type="FunFam" id="3.30.730.10:FF:000001">
    <property type="entry name" value="Ethylene-responsive transcription factor 2"/>
    <property type="match status" value="1"/>
</dbReference>
<proteinExistence type="predicted"/>
<dbReference type="PROSITE" id="PS51032">
    <property type="entry name" value="AP2_ERF"/>
    <property type="match status" value="1"/>
</dbReference>
<name>A0A2U1NHW9_ARTAN</name>
<dbReference type="GO" id="GO:0003700">
    <property type="term" value="F:DNA-binding transcription factor activity"/>
    <property type="evidence" value="ECO:0007669"/>
    <property type="project" value="InterPro"/>
</dbReference>
<dbReference type="Pfam" id="PF00847">
    <property type="entry name" value="AP2"/>
    <property type="match status" value="1"/>
</dbReference>
<dbReference type="InterPro" id="IPR001471">
    <property type="entry name" value="AP2/ERF_dom"/>
</dbReference>
<dbReference type="AlphaFoldDB" id="A0A2U1NHW9"/>
<comment type="subcellular location">
    <subcellularLocation>
        <location evidence="1">Nucleus</location>
    </subcellularLocation>
</comment>
<evidence type="ECO:0000256" key="5">
    <source>
        <dbReference type="ARBA" id="ARBA00023163"/>
    </source>
</evidence>
<dbReference type="STRING" id="35608.A0A2U1NHW9"/>
<reference evidence="8 9" key="1">
    <citation type="journal article" date="2018" name="Mol. Plant">
        <title>The genome of Artemisia annua provides insight into the evolution of Asteraceae family and artemisinin biosynthesis.</title>
        <authorList>
            <person name="Shen Q."/>
            <person name="Zhang L."/>
            <person name="Liao Z."/>
            <person name="Wang S."/>
            <person name="Yan T."/>
            <person name="Shi P."/>
            <person name="Liu M."/>
            <person name="Fu X."/>
            <person name="Pan Q."/>
            <person name="Wang Y."/>
            <person name="Lv Z."/>
            <person name="Lu X."/>
            <person name="Zhang F."/>
            <person name="Jiang W."/>
            <person name="Ma Y."/>
            <person name="Chen M."/>
            <person name="Hao X."/>
            <person name="Li L."/>
            <person name="Tang Y."/>
            <person name="Lv G."/>
            <person name="Zhou Y."/>
            <person name="Sun X."/>
            <person name="Brodelius P.E."/>
            <person name="Rose J.K.C."/>
            <person name="Tang K."/>
        </authorList>
    </citation>
    <scope>NUCLEOTIDE SEQUENCE [LARGE SCALE GENOMIC DNA]</scope>
    <source>
        <strain evidence="9">cv. Huhao1</strain>
        <tissue evidence="8">Leaf</tissue>
    </source>
</reference>
<dbReference type="InterPro" id="IPR016177">
    <property type="entry name" value="DNA-bd_dom_sf"/>
</dbReference>
<dbReference type="GO" id="GO:0003677">
    <property type="term" value="F:DNA binding"/>
    <property type="evidence" value="ECO:0007669"/>
    <property type="project" value="UniProtKB-KW"/>
</dbReference>
<accession>A0A2U1NHW9</accession>
<evidence type="ECO:0000313" key="9">
    <source>
        <dbReference type="Proteomes" id="UP000245207"/>
    </source>
</evidence>
<keyword evidence="6" id="KW-0539">Nucleus</keyword>
<evidence type="ECO:0000256" key="6">
    <source>
        <dbReference type="ARBA" id="ARBA00023242"/>
    </source>
</evidence>
<keyword evidence="4 8" id="KW-0238">DNA-binding</keyword>
<dbReference type="PANTHER" id="PTHR31190">
    <property type="entry name" value="DNA-BINDING DOMAIN"/>
    <property type="match status" value="1"/>
</dbReference>
<keyword evidence="3" id="KW-0805">Transcription regulation</keyword>
<protein>
    <submittedName>
        <fullName evidence="8">DNA-binding domain-containing protein</fullName>
    </submittedName>
</protein>
<dbReference type="GO" id="GO:0005634">
    <property type="term" value="C:nucleus"/>
    <property type="evidence" value="ECO:0007669"/>
    <property type="project" value="UniProtKB-SubCell"/>
</dbReference>
<dbReference type="SMART" id="SM00380">
    <property type="entry name" value="AP2"/>
    <property type="match status" value="1"/>
</dbReference>
<evidence type="ECO:0000256" key="2">
    <source>
        <dbReference type="ARBA" id="ARBA00022821"/>
    </source>
</evidence>
<evidence type="ECO:0000256" key="1">
    <source>
        <dbReference type="ARBA" id="ARBA00004123"/>
    </source>
</evidence>
<gene>
    <name evidence="8" type="ORF">CTI12_AA264140</name>
</gene>
<dbReference type="GO" id="GO:0006952">
    <property type="term" value="P:defense response"/>
    <property type="evidence" value="ECO:0007669"/>
    <property type="project" value="UniProtKB-KW"/>
</dbReference>
<dbReference type="EMBL" id="PKPP01002789">
    <property type="protein sequence ID" value="PWA73113.1"/>
    <property type="molecule type" value="Genomic_DNA"/>
</dbReference>
<dbReference type="InterPro" id="IPR036955">
    <property type="entry name" value="AP2/ERF_dom_sf"/>
</dbReference>
<dbReference type="CDD" id="cd00018">
    <property type="entry name" value="AP2"/>
    <property type="match status" value="1"/>
</dbReference>
<dbReference type="PRINTS" id="PR00367">
    <property type="entry name" value="ETHRSPELEMNT"/>
</dbReference>
<evidence type="ECO:0000313" key="8">
    <source>
        <dbReference type="EMBL" id="PWA73113.1"/>
    </source>
</evidence>
<dbReference type="SUPFAM" id="SSF54171">
    <property type="entry name" value="DNA-binding domain"/>
    <property type="match status" value="1"/>
</dbReference>
<keyword evidence="5" id="KW-0804">Transcription</keyword>
<dbReference type="PANTHER" id="PTHR31190:SF102">
    <property type="entry name" value="AP2_ERF DOMAIN-CONTAINING PROTEIN"/>
    <property type="match status" value="1"/>
</dbReference>
<dbReference type="Gene3D" id="3.30.730.10">
    <property type="entry name" value="AP2/ERF domain"/>
    <property type="match status" value="1"/>
</dbReference>
<evidence type="ECO:0000256" key="3">
    <source>
        <dbReference type="ARBA" id="ARBA00023015"/>
    </source>
</evidence>